<comment type="caution">
    <text evidence="7">The sequence shown here is derived from an EMBL/GenBank/DDBJ whole genome shotgun (WGS) entry which is preliminary data.</text>
</comment>
<dbReference type="GO" id="GO:0016020">
    <property type="term" value="C:membrane"/>
    <property type="evidence" value="ECO:0007669"/>
    <property type="project" value="UniProtKB-SubCell"/>
</dbReference>
<keyword evidence="2 5" id="KW-0812">Transmembrane</keyword>
<evidence type="ECO:0000256" key="1">
    <source>
        <dbReference type="ARBA" id="ARBA00004141"/>
    </source>
</evidence>
<proteinExistence type="predicted"/>
<feature type="transmembrane region" description="Helical" evidence="6">
    <location>
        <begin position="135"/>
        <end position="156"/>
    </location>
</feature>
<protein>
    <submittedName>
        <fullName evidence="7">Uncharacterized protein</fullName>
    </submittedName>
</protein>
<comment type="subcellular location">
    <subcellularLocation>
        <location evidence="1">Membrane</location>
        <topology evidence="1">Multi-pass membrane protein</topology>
    </subcellularLocation>
</comment>
<name>A0A4Z0ACT6_9AGAM</name>
<evidence type="ECO:0000256" key="4">
    <source>
        <dbReference type="ARBA" id="ARBA00023136"/>
    </source>
</evidence>
<feature type="transmembrane region" description="Helical" evidence="6">
    <location>
        <begin position="55"/>
        <end position="77"/>
    </location>
</feature>
<dbReference type="PROSITE" id="PS50920">
    <property type="entry name" value="SOLCAR"/>
    <property type="match status" value="1"/>
</dbReference>
<gene>
    <name evidence="7" type="ORF">EWM64_g437</name>
</gene>
<evidence type="ECO:0000256" key="5">
    <source>
        <dbReference type="PROSITE-ProRule" id="PRU00282"/>
    </source>
</evidence>
<feature type="transmembrane region" description="Helical" evidence="6">
    <location>
        <begin position="108"/>
        <end position="129"/>
    </location>
</feature>
<dbReference type="AlphaFoldDB" id="A0A4Z0ACT6"/>
<organism evidence="7 8">
    <name type="scientific">Hericium alpestre</name>
    <dbReference type="NCBI Taxonomy" id="135208"/>
    <lineage>
        <taxon>Eukaryota</taxon>
        <taxon>Fungi</taxon>
        <taxon>Dikarya</taxon>
        <taxon>Basidiomycota</taxon>
        <taxon>Agaricomycotina</taxon>
        <taxon>Agaricomycetes</taxon>
        <taxon>Russulales</taxon>
        <taxon>Hericiaceae</taxon>
        <taxon>Hericium</taxon>
    </lineage>
</organism>
<keyword evidence="3 6" id="KW-1133">Transmembrane helix</keyword>
<dbReference type="OrthoDB" id="21292at2759"/>
<keyword evidence="8" id="KW-1185">Reference proteome</keyword>
<evidence type="ECO:0000256" key="6">
    <source>
        <dbReference type="SAM" id="Phobius"/>
    </source>
</evidence>
<sequence>MTRVRRLEGLGGLFKGLMPTLIWNITLMAFSVLFLDASLANPRNHGIYNAPATGFLGTLFYSIFLMLVSLPAVIITYRSITTPHHLPYFNPTYSLRVLLTPTERRKPWILYFTPGLLAAETLHITYVVLEVSTVQLLIYFIVVLISTAILCPLEVISTRLSVQRNHVSPEFNSTSQEEEGDSEATVEYSGAEEDVIGFVLFVPVTAFSIYSL</sequence>
<dbReference type="EMBL" id="SFCI01000021">
    <property type="protein sequence ID" value="TFY83568.1"/>
    <property type="molecule type" value="Genomic_DNA"/>
</dbReference>
<dbReference type="InterPro" id="IPR023395">
    <property type="entry name" value="MCP_dom_sf"/>
</dbReference>
<accession>A0A4Z0ACT6</accession>
<evidence type="ECO:0000256" key="3">
    <source>
        <dbReference type="ARBA" id="ARBA00022989"/>
    </source>
</evidence>
<feature type="repeat" description="Solcar" evidence="5">
    <location>
        <begin position="1"/>
        <end position="41"/>
    </location>
</feature>
<feature type="transmembrane region" description="Helical" evidence="6">
    <location>
        <begin position="12"/>
        <end position="35"/>
    </location>
</feature>
<dbReference type="STRING" id="135208.A0A4Z0ACT6"/>
<evidence type="ECO:0000313" key="8">
    <source>
        <dbReference type="Proteomes" id="UP000298061"/>
    </source>
</evidence>
<keyword evidence="4 5" id="KW-0472">Membrane</keyword>
<dbReference type="InterPro" id="IPR018108">
    <property type="entry name" value="MCP_transmembrane"/>
</dbReference>
<evidence type="ECO:0000313" key="7">
    <source>
        <dbReference type="EMBL" id="TFY83568.1"/>
    </source>
</evidence>
<evidence type="ECO:0000256" key="2">
    <source>
        <dbReference type="ARBA" id="ARBA00022692"/>
    </source>
</evidence>
<dbReference type="SUPFAM" id="SSF103506">
    <property type="entry name" value="Mitochondrial carrier"/>
    <property type="match status" value="1"/>
</dbReference>
<dbReference type="Proteomes" id="UP000298061">
    <property type="component" value="Unassembled WGS sequence"/>
</dbReference>
<reference evidence="7 8" key="1">
    <citation type="submission" date="2019-02" db="EMBL/GenBank/DDBJ databases">
        <title>Genome sequencing of the rare red list fungi Hericium alpestre (H. flagellum).</title>
        <authorList>
            <person name="Buettner E."/>
            <person name="Kellner H."/>
        </authorList>
    </citation>
    <scope>NUCLEOTIDE SEQUENCE [LARGE SCALE GENOMIC DNA]</scope>
    <source>
        <strain evidence="7 8">DSM 108284</strain>
    </source>
</reference>